<sequence>MFQIKLPQAHLLGLGLTVALVSATAAPASAEIKIIGGADFYKGSQPSNVGNIIYGSPISAPIPVNPVTGLTPDRTHHSSPTHIYYSSPGHSYYPYPDYDYYLYPTHTYHPYRHGRYKDRDTILVNPVLVNPSVRNSTLINPTIVDSSARKPGRQHIIIKSPW</sequence>
<feature type="chain" id="PRO_5019565765" evidence="1">
    <location>
        <begin position="31"/>
        <end position="162"/>
    </location>
</feature>
<dbReference type="EMBL" id="RSCJ01000053">
    <property type="protein sequence ID" value="RUR72272.1"/>
    <property type="molecule type" value="Genomic_DNA"/>
</dbReference>
<comment type="caution">
    <text evidence="2">The sequence shown here is derived from an EMBL/GenBank/DDBJ whole genome shotgun (WGS) entry which is preliminary data.</text>
</comment>
<evidence type="ECO:0000256" key="1">
    <source>
        <dbReference type="SAM" id="SignalP"/>
    </source>
</evidence>
<dbReference type="RefSeq" id="WP_236849433.1">
    <property type="nucleotide sequence ID" value="NZ_CP170746.1"/>
</dbReference>
<protein>
    <submittedName>
        <fullName evidence="2">Uncharacterized protein</fullName>
    </submittedName>
</protein>
<accession>A0A433MWB5</accession>
<keyword evidence="3" id="KW-1185">Reference proteome</keyword>
<name>A0A433MWB5_CHLFR</name>
<evidence type="ECO:0000313" key="3">
    <source>
        <dbReference type="Proteomes" id="UP000268857"/>
    </source>
</evidence>
<dbReference type="Proteomes" id="UP000268857">
    <property type="component" value="Unassembled WGS sequence"/>
</dbReference>
<organism evidence="2 3">
    <name type="scientific">Chlorogloeopsis fritschii PCC 6912</name>
    <dbReference type="NCBI Taxonomy" id="211165"/>
    <lineage>
        <taxon>Bacteria</taxon>
        <taxon>Bacillati</taxon>
        <taxon>Cyanobacteriota</taxon>
        <taxon>Cyanophyceae</taxon>
        <taxon>Nostocales</taxon>
        <taxon>Chlorogloeopsidaceae</taxon>
        <taxon>Chlorogloeopsis</taxon>
    </lineage>
</organism>
<feature type="signal peptide" evidence="1">
    <location>
        <begin position="1"/>
        <end position="30"/>
    </location>
</feature>
<evidence type="ECO:0000313" key="2">
    <source>
        <dbReference type="EMBL" id="RUR72272.1"/>
    </source>
</evidence>
<gene>
    <name evidence="2" type="ORF">PCC6912_64220</name>
</gene>
<dbReference type="AlphaFoldDB" id="A0A433MWB5"/>
<proteinExistence type="predicted"/>
<keyword evidence="1" id="KW-0732">Signal</keyword>
<reference evidence="2 3" key="1">
    <citation type="journal article" date="2019" name="Genome Biol. Evol.">
        <title>Day and night: Metabolic profiles and evolutionary relationships of six axenic non-marine cyanobacteria.</title>
        <authorList>
            <person name="Will S.E."/>
            <person name="Henke P."/>
            <person name="Boedeker C."/>
            <person name="Huang S."/>
            <person name="Brinkmann H."/>
            <person name="Rohde M."/>
            <person name="Jarek M."/>
            <person name="Friedl T."/>
            <person name="Seufert S."/>
            <person name="Schumacher M."/>
            <person name="Overmann J."/>
            <person name="Neumann-Schaal M."/>
            <person name="Petersen J."/>
        </authorList>
    </citation>
    <scope>NUCLEOTIDE SEQUENCE [LARGE SCALE GENOMIC DNA]</scope>
    <source>
        <strain evidence="2 3">PCC 6912</strain>
    </source>
</reference>